<dbReference type="Proteomes" id="UP000005741">
    <property type="component" value="Chromosome"/>
</dbReference>
<dbReference type="InParanoid" id="H1Z206"/>
<accession>H1Z206</accession>
<protein>
    <submittedName>
        <fullName evidence="1">Thiamine S protein</fullName>
    </submittedName>
</protein>
<evidence type="ECO:0000313" key="1">
    <source>
        <dbReference type="EMBL" id="EHQ36351.1"/>
    </source>
</evidence>
<gene>
    <name evidence="1" type="ORF">Metlim_2295</name>
</gene>
<dbReference type="InterPro" id="IPR003749">
    <property type="entry name" value="ThiS/MoaD-like"/>
</dbReference>
<organism evidence="1 2">
    <name type="scientific">Methanoplanus limicola DSM 2279</name>
    <dbReference type="NCBI Taxonomy" id="937775"/>
    <lineage>
        <taxon>Archaea</taxon>
        <taxon>Methanobacteriati</taxon>
        <taxon>Methanobacteriota</taxon>
        <taxon>Stenosarchaea group</taxon>
        <taxon>Methanomicrobia</taxon>
        <taxon>Methanomicrobiales</taxon>
        <taxon>Methanomicrobiaceae</taxon>
        <taxon>Methanoplanus</taxon>
    </lineage>
</organism>
<dbReference type="SUPFAM" id="SSF54285">
    <property type="entry name" value="MoaD/ThiS"/>
    <property type="match status" value="1"/>
</dbReference>
<evidence type="ECO:0000313" key="2">
    <source>
        <dbReference type="Proteomes" id="UP000005741"/>
    </source>
</evidence>
<sequence>MIKSGFSYMKCGTAGYDSRNIEFIAGLDTLLADGDLIALFPPAAGG</sequence>
<dbReference type="HOGENOM" id="CLU_3178581_0_0_2"/>
<reference evidence="1 2" key="1">
    <citation type="submission" date="2011-10" db="EMBL/GenBank/DDBJ databases">
        <title>The Improved High-Quality Draft genome of Methanoplanus limicola DSM 2279.</title>
        <authorList>
            <consortium name="US DOE Joint Genome Institute (JGI-PGF)"/>
            <person name="Lucas S."/>
            <person name="Copeland A."/>
            <person name="Lapidus A."/>
            <person name="Glavina del Rio T."/>
            <person name="Dalin E."/>
            <person name="Tice H."/>
            <person name="Bruce D."/>
            <person name="Goodwin L."/>
            <person name="Pitluck S."/>
            <person name="Peters L."/>
            <person name="Mikhailova N."/>
            <person name="Lu M."/>
            <person name="Kyrpides N."/>
            <person name="Mavromatis K."/>
            <person name="Ivanova N."/>
            <person name="Markowitz V."/>
            <person name="Cheng J.-F."/>
            <person name="Hugenholtz P."/>
            <person name="Woyke T."/>
            <person name="Wu D."/>
            <person name="Wirth R."/>
            <person name="Brambilla E.-M."/>
            <person name="Klenk H.-P."/>
            <person name="Eisen J.A."/>
        </authorList>
    </citation>
    <scope>NUCLEOTIDE SEQUENCE [LARGE SCALE GENOMIC DNA]</scope>
    <source>
        <strain evidence="1 2">DSM 2279</strain>
    </source>
</reference>
<dbReference type="Pfam" id="PF02597">
    <property type="entry name" value="ThiS"/>
    <property type="match status" value="1"/>
</dbReference>
<proteinExistence type="predicted"/>
<dbReference type="AlphaFoldDB" id="H1Z206"/>
<dbReference type="EMBL" id="CM001436">
    <property type="protein sequence ID" value="EHQ36351.1"/>
    <property type="molecule type" value="Genomic_DNA"/>
</dbReference>
<dbReference type="InterPro" id="IPR012675">
    <property type="entry name" value="Beta-grasp_dom_sf"/>
</dbReference>
<dbReference type="Gene3D" id="3.10.20.30">
    <property type="match status" value="1"/>
</dbReference>
<dbReference type="STRING" id="937775.Metlim_2295"/>
<dbReference type="InterPro" id="IPR016155">
    <property type="entry name" value="Mopterin_synth/thiamin_S_b"/>
</dbReference>
<keyword evidence="2" id="KW-1185">Reference proteome</keyword>
<name>H1Z206_9EURY</name>